<dbReference type="GO" id="GO:0016705">
    <property type="term" value="F:oxidoreductase activity, acting on paired donors, with incorporation or reduction of molecular oxygen"/>
    <property type="evidence" value="ECO:0007669"/>
    <property type="project" value="InterPro"/>
</dbReference>
<keyword evidence="3" id="KW-1185">Reference proteome</keyword>
<reference evidence="2 3" key="1">
    <citation type="journal article" date="2014" name="Genome Announc.">
        <title>Genome Sequence of Bacillus simplex Strain P558, Isolated from a Human Fecal Sample.</title>
        <authorList>
            <person name="Croce O."/>
            <person name="Hugon P."/>
            <person name="Lagier J.C."/>
            <person name="Bibi F."/>
            <person name="Robert C."/>
            <person name="Azhar E.I."/>
            <person name="Raoult D."/>
            <person name="Fournier P.E."/>
        </authorList>
    </citation>
    <scope>NUCLEOTIDE SEQUENCE [LARGE SCALE GENOMIC DNA]</scope>
    <source>
        <strain evidence="2 3">P558</strain>
    </source>
</reference>
<dbReference type="Gene3D" id="3.20.20.30">
    <property type="entry name" value="Luciferase-like domain"/>
    <property type="match status" value="1"/>
</dbReference>
<dbReference type="InterPro" id="IPR050766">
    <property type="entry name" value="Bact_Lucif_Oxidored"/>
</dbReference>
<accession>A0AAN2PJE1</accession>
<dbReference type="PANTHER" id="PTHR30137:SF6">
    <property type="entry name" value="LUCIFERASE-LIKE MONOOXYGENASE"/>
    <property type="match status" value="1"/>
</dbReference>
<dbReference type="EMBL" id="CCXW01000001">
    <property type="protein sequence ID" value="CEG33254.1"/>
    <property type="molecule type" value="Genomic_DNA"/>
</dbReference>
<dbReference type="Pfam" id="PF00296">
    <property type="entry name" value="Bac_luciferase"/>
    <property type="match status" value="1"/>
</dbReference>
<dbReference type="PANTHER" id="PTHR30137">
    <property type="entry name" value="LUCIFERASE-LIKE MONOOXYGENASE"/>
    <property type="match status" value="1"/>
</dbReference>
<dbReference type="InterPro" id="IPR011251">
    <property type="entry name" value="Luciferase-like_dom"/>
</dbReference>
<proteinExistence type="predicted"/>
<sequence>MKFSMFYLPAIAEEEDVRQRGRLAGQDRELYQSLLQDLLEQAQYIDKMGFDALCITEHHFHVEGYEVSTNPIMLDLYLGLQTERIKVGQLGNVLPTHNPIRLAENIALLDQMTKGRAFAAFARGYQHRWVRTIGQKNNVGISNNNVNEDERNKEVFEDYFNIVQKAWKGGTFKHEGEYQIPVPVDYGYKTHQEGLNEDGILEEVGIAPLPYQEEVDLWHPFSFSESTIRWCAKRGAQPVVMTTNSKLVNHLFDVYHEEANKSGYNRERGDRIVLIRDVFVYDTEEEAKHWQSKGAGFIWKDWFAPDGFNACNLREGETVDQLTGEYDELLERGFCIAGTPEQVRQQIEQLIKETGVKHLMFFNFTRAIPQEKVMRSLELFCTEVMPHFTEDKVKITQR</sequence>
<dbReference type="SUPFAM" id="SSF51679">
    <property type="entry name" value="Bacterial luciferase-like"/>
    <property type="match status" value="1"/>
</dbReference>
<evidence type="ECO:0000313" key="2">
    <source>
        <dbReference type="EMBL" id="CEG33254.1"/>
    </source>
</evidence>
<dbReference type="Proteomes" id="UP000182110">
    <property type="component" value="Unassembled WGS sequence"/>
</dbReference>
<protein>
    <submittedName>
        <fullName evidence="2">Luciferase-like protein</fullName>
    </submittedName>
</protein>
<dbReference type="AlphaFoldDB" id="A0AAN2PJE1"/>
<dbReference type="RefSeq" id="WP_048689235.1">
    <property type="nucleotide sequence ID" value="NZ_CCXW01000001.1"/>
</dbReference>
<evidence type="ECO:0000259" key="1">
    <source>
        <dbReference type="Pfam" id="PF00296"/>
    </source>
</evidence>
<comment type="caution">
    <text evidence="2">The sequence shown here is derived from an EMBL/GenBank/DDBJ whole genome shotgun (WGS) entry which is preliminary data.</text>
</comment>
<name>A0AAN2PJE1_9BACI</name>
<evidence type="ECO:0000313" key="3">
    <source>
        <dbReference type="Proteomes" id="UP000182110"/>
    </source>
</evidence>
<feature type="domain" description="Luciferase-like" evidence="1">
    <location>
        <begin position="31"/>
        <end position="357"/>
    </location>
</feature>
<organism evidence="2 3">
    <name type="scientific">Peribacillus simplex</name>
    <dbReference type="NCBI Taxonomy" id="1478"/>
    <lineage>
        <taxon>Bacteria</taxon>
        <taxon>Bacillati</taxon>
        <taxon>Bacillota</taxon>
        <taxon>Bacilli</taxon>
        <taxon>Bacillales</taxon>
        <taxon>Bacillaceae</taxon>
        <taxon>Peribacillus</taxon>
    </lineage>
</organism>
<gene>
    <name evidence="2" type="ORF">BN1180_03426</name>
</gene>
<dbReference type="GO" id="GO:0005829">
    <property type="term" value="C:cytosol"/>
    <property type="evidence" value="ECO:0007669"/>
    <property type="project" value="TreeGrafter"/>
</dbReference>
<dbReference type="InterPro" id="IPR036661">
    <property type="entry name" value="Luciferase-like_sf"/>
</dbReference>